<dbReference type="SUPFAM" id="SSF51735">
    <property type="entry name" value="NAD(P)-binding Rossmann-fold domains"/>
    <property type="match status" value="1"/>
</dbReference>
<feature type="domain" description="Alcohol dehydrogenase-like N-terminal" evidence="7">
    <location>
        <begin position="32"/>
        <end position="118"/>
    </location>
</feature>
<dbReference type="STRING" id="58919.A0A316Z3S4"/>
<dbReference type="PANTHER" id="PTHR43350">
    <property type="entry name" value="NAD-DEPENDENT ALCOHOL DEHYDROGENASE"/>
    <property type="match status" value="1"/>
</dbReference>
<gene>
    <name evidence="8" type="ORF">FA09DRAFT_332500</name>
</gene>
<protein>
    <submittedName>
        <fullName evidence="8">GroES-like protein</fullName>
    </submittedName>
</protein>
<accession>A0A316Z3S4</accession>
<feature type="domain" description="Alcohol dehydrogenase-like C-terminal" evidence="6">
    <location>
        <begin position="253"/>
        <end position="360"/>
    </location>
</feature>
<dbReference type="GeneID" id="37271022"/>
<comment type="similarity">
    <text evidence="2">Belongs to the zinc-containing alcohol dehydrogenase family.</text>
</comment>
<organism evidence="8 9">
    <name type="scientific">Tilletiopsis washingtonensis</name>
    <dbReference type="NCBI Taxonomy" id="58919"/>
    <lineage>
        <taxon>Eukaryota</taxon>
        <taxon>Fungi</taxon>
        <taxon>Dikarya</taxon>
        <taxon>Basidiomycota</taxon>
        <taxon>Ustilaginomycotina</taxon>
        <taxon>Exobasidiomycetes</taxon>
        <taxon>Entylomatales</taxon>
        <taxon>Entylomatales incertae sedis</taxon>
        <taxon>Tilletiopsis</taxon>
    </lineage>
</organism>
<evidence type="ECO:0000256" key="2">
    <source>
        <dbReference type="ARBA" id="ARBA00008072"/>
    </source>
</evidence>
<dbReference type="GO" id="GO:0046872">
    <property type="term" value="F:metal ion binding"/>
    <property type="evidence" value="ECO:0007669"/>
    <property type="project" value="UniProtKB-KW"/>
</dbReference>
<dbReference type="GO" id="GO:0016491">
    <property type="term" value="F:oxidoreductase activity"/>
    <property type="evidence" value="ECO:0007669"/>
    <property type="project" value="UniProtKB-KW"/>
</dbReference>
<evidence type="ECO:0000256" key="1">
    <source>
        <dbReference type="ARBA" id="ARBA00001947"/>
    </source>
</evidence>
<evidence type="ECO:0000313" key="9">
    <source>
        <dbReference type="Proteomes" id="UP000245946"/>
    </source>
</evidence>
<dbReference type="AlphaFoldDB" id="A0A316Z3S4"/>
<evidence type="ECO:0000256" key="4">
    <source>
        <dbReference type="ARBA" id="ARBA00022833"/>
    </source>
</evidence>
<dbReference type="InterPro" id="IPR011032">
    <property type="entry name" value="GroES-like_sf"/>
</dbReference>
<dbReference type="OrthoDB" id="256333at2759"/>
<keyword evidence="4" id="KW-0862">Zinc</keyword>
<dbReference type="InterPro" id="IPR013154">
    <property type="entry name" value="ADH-like_N"/>
</dbReference>
<dbReference type="InterPro" id="IPR013149">
    <property type="entry name" value="ADH-like_C"/>
</dbReference>
<dbReference type="Proteomes" id="UP000245946">
    <property type="component" value="Unassembled WGS sequence"/>
</dbReference>
<evidence type="ECO:0000256" key="3">
    <source>
        <dbReference type="ARBA" id="ARBA00022723"/>
    </source>
</evidence>
<dbReference type="RefSeq" id="XP_025595114.1">
    <property type="nucleotide sequence ID" value="XM_025743478.1"/>
</dbReference>
<keyword evidence="9" id="KW-1185">Reference proteome</keyword>
<keyword evidence="3" id="KW-0479">Metal-binding</keyword>
<dbReference type="InterPro" id="IPR036291">
    <property type="entry name" value="NAD(P)-bd_dom_sf"/>
</dbReference>
<sequence length="410" mass="43146">MPSFKARALVAPAPAEPFVLENFTINTDNIPAGQALVRFIASGICHTDISAWSGLFGPMIPSPAVFGHEGSGIVEWLPADYAGPLQVGDKVMASFTRCQACSFCKAGQLSGCHVFTPKNLACYDERMQQQTIKLDSGVDVVVGFFGQSSFASHMPCHFQSLVKVDADTALPPVTAFGCGIITGFSTALSLMPSHTPRSFEQLRSLMSLNGETLQRDGVEADATPQTLAVFGIGCVGAGSLVFASKVASKQIPVVIAVDIDDARLALATKLGATHTINSAGLSSDEVAAKVRELSHGGTGATMVVEASGVPACVETGIKALGHRGRLAIVGAPAPGSSIPVDVFNLLNNQQTIRGVMMGDSDPLIILPLLLKLHKQSPWMQHLVQEYKPENMAQALKDAKAGTTIKPVLVW</sequence>
<dbReference type="SUPFAM" id="SSF50129">
    <property type="entry name" value="GroES-like"/>
    <property type="match status" value="1"/>
</dbReference>
<name>A0A316Z3S4_9BASI</name>
<evidence type="ECO:0000259" key="6">
    <source>
        <dbReference type="Pfam" id="PF00107"/>
    </source>
</evidence>
<evidence type="ECO:0000256" key="5">
    <source>
        <dbReference type="ARBA" id="ARBA00023002"/>
    </source>
</evidence>
<keyword evidence="5" id="KW-0560">Oxidoreductase</keyword>
<dbReference type="PANTHER" id="PTHR43350:SF2">
    <property type="entry name" value="GROES-LIKE ZINC-BINDING ALCOHOL DEHYDROGENASE FAMILY PROTEIN"/>
    <property type="match status" value="1"/>
</dbReference>
<dbReference type="Gene3D" id="3.90.180.10">
    <property type="entry name" value="Medium-chain alcohol dehydrogenases, catalytic domain"/>
    <property type="match status" value="2"/>
</dbReference>
<dbReference type="Gene3D" id="3.40.50.720">
    <property type="entry name" value="NAD(P)-binding Rossmann-like Domain"/>
    <property type="match status" value="1"/>
</dbReference>
<reference evidence="8 9" key="1">
    <citation type="journal article" date="2018" name="Mol. Biol. Evol.">
        <title>Broad Genomic Sampling Reveals a Smut Pathogenic Ancestry of the Fungal Clade Ustilaginomycotina.</title>
        <authorList>
            <person name="Kijpornyongpan T."/>
            <person name="Mondo S.J."/>
            <person name="Barry K."/>
            <person name="Sandor L."/>
            <person name="Lee J."/>
            <person name="Lipzen A."/>
            <person name="Pangilinan J."/>
            <person name="LaButti K."/>
            <person name="Hainaut M."/>
            <person name="Henrissat B."/>
            <person name="Grigoriev I.V."/>
            <person name="Spatafora J.W."/>
            <person name="Aime M.C."/>
        </authorList>
    </citation>
    <scope>NUCLEOTIDE SEQUENCE [LARGE SCALE GENOMIC DNA]</scope>
    <source>
        <strain evidence="8 9">MCA 4186</strain>
    </source>
</reference>
<dbReference type="Pfam" id="PF08240">
    <property type="entry name" value="ADH_N"/>
    <property type="match status" value="1"/>
</dbReference>
<dbReference type="Pfam" id="PF00107">
    <property type="entry name" value="ADH_zinc_N"/>
    <property type="match status" value="1"/>
</dbReference>
<proteinExistence type="inferred from homology"/>
<comment type="cofactor">
    <cofactor evidence="1">
        <name>Zn(2+)</name>
        <dbReference type="ChEBI" id="CHEBI:29105"/>
    </cofactor>
</comment>
<dbReference type="EMBL" id="KZ819308">
    <property type="protein sequence ID" value="PWN94835.1"/>
    <property type="molecule type" value="Genomic_DNA"/>
</dbReference>
<evidence type="ECO:0000259" key="7">
    <source>
        <dbReference type="Pfam" id="PF08240"/>
    </source>
</evidence>
<evidence type="ECO:0000313" key="8">
    <source>
        <dbReference type="EMBL" id="PWN94835.1"/>
    </source>
</evidence>